<sequence>MEEDYYVPGNETYEEYDENPMLTNPLVQPVAVITVAIYVIAFTIGIPANLYVLFRMRRCARNDVERYRNGTGVALCSMAAADLCSLLLIGVHNAHVMNLDVGVSPSMARPFCKGMLFLTHTITGISIWSWLLLSSLRYLAICHPLYHLRIWQMPYRALAFIISMSTLLNIWLLVAIDARPNGECTQVPIMKNSMTANRVFHIVECIWSFCIPCAVIVIMDTSVVLESTSFRWFRVKKGELKRRKSALEEIIKLTRSNSGRMKARQQRALCRWLLIALICVLLNTPENTIRLISLFGIMEGFNTSPYYFIARMLAQVLYFSQFAFNAIYLALFVYDKSSRAKHVHDGSNYNSHAALPHPLRSRRGSTCCESPPLAPRTSPPMIPNGKLLHPQMSLTTSRSLLDPLFSSPEISSSDLADLAEREISHN</sequence>
<dbReference type="InterPro" id="IPR017452">
    <property type="entry name" value="GPCR_Rhodpsn_7TM"/>
</dbReference>
<comment type="subcellular location">
    <subcellularLocation>
        <location evidence="1">Membrane</location>
    </subcellularLocation>
</comment>
<feature type="transmembrane region" description="Helical" evidence="6">
    <location>
        <begin position="206"/>
        <end position="233"/>
    </location>
</feature>
<feature type="region of interest" description="Disordered" evidence="5">
    <location>
        <begin position="354"/>
        <end position="388"/>
    </location>
</feature>
<keyword evidence="2 6" id="KW-0812">Transmembrane</keyword>
<dbReference type="Proteomes" id="UP000887575">
    <property type="component" value="Unassembled WGS sequence"/>
</dbReference>
<keyword evidence="3 6" id="KW-1133">Transmembrane helix</keyword>
<dbReference type="SUPFAM" id="SSF81321">
    <property type="entry name" value="Family A G protein-coupled receptor-like"/>
    <property type="match status" value="1"/>
</dbReference>
<dbReference type="Pfam" id="PF00001">
    <property type="entry name" value="7tm_1"/>
    <property type="match status" value="1"/>
</dbReference>
<dbReference type="PANTHER" id="PTHR24224:SF37">
    <property type="entry name" value="G-PROTEIN COUPLED RECEPTORS FAMILY 1 PROFILE DOMAIN-CONTAINING PROTEIN"/>
    <property type="match status" value="1"/>
</dbReference>
<feature type="transmembrane region" description="Helical" evidence="6">
    <location>
        <begin position="157"/>
        <end position="176"/>
    </location>
</feature>
<feature type="transmembrane region" description="Helical" evidence="6">
    <location>
        <begin position="30"/>
        <end position="52"/>
    </location>
</feature>
<feature type="transmembrane region" description="Helical" evidence="6">
    <location>
        <begin position="305"/>
        <end position="334"/>
    </location>
</feature>
<accession>A0AAF3FPE1</accession>
<keyword evidence="8" id="KW-1185">Reference proteome</keyword>
<evidence type="ECO:0000256" key="1">
    <source>
        <dbReference type="ARBA" id="ARBA00004370"/>
    </source>
</evidence>
<name>A0AAF3FPE1_9BILA</name>
<evidence type="ECO:0000256" key="4">
    <source>
        <dbReference type="ARBA" id="ARBA00023136"/>
    </source>
</evidence>
<dbReference type="GO" id="GO:0004930">
    <property type="term" value="F:G protein-coupled receptor activity"/>
    <property type="evidence" value="ECO:0007669"/>
    <property type="project" value="InterPro"/>
</dbReference>
<feature type="domain" description="G-protein coupled receptors family 1 profile" evidence="7">
    <location>
        <begin position="48"/>
        <end position="329"/>
    </location>
</feature>
<evidence type="ECO:0000259" key="7">
    <source>
        <dbReference type="PROSITE" id="PS50262"/>
    </source>
</evidence>
<dbReference type="InterPro" id="IPR052665">
    <property type="entry name" value="Neuropeptide-GPCR"/>
</dbReference>
<keyword evidence="4 6" id="KW-0472">Membrane</keyword>
<evidence type="ECO:0000313" key="9">
    <source>
        <dbReference type="WBParaSite" id="MBELARI_LOCUS9056"/>
    </source>
</evidence>
<dbReference type="InterPro" id="IPR000276">
    <property type="entry name" value="GPCR_Rhodpsn"/>
</dbReference>
<dbReference type="PROSITE" id="PS50262">
    <property type="entry name" value="G_PROTEIN_RECEP_F1_2"/>
    <property type="match status" value="1"/>
</dbReference>
<evidence type="ECO:0000313" key="8">
    <source>
        <dbReference type="Proteomes" id="UP000887575"/>
    </source>
</evidence>
<dbReference type="AlphaFoldDB" id="A0AAF3FPE1"/>
<organism evidence="8 9">
    <name type="scientific">Mesorhabditis belari</name>
    <dbReference type="NCBI Taxonomy" id="2138241"/>
    <lineage>
        <taxon>Eukaryota</taxon>
        <taxon>Metazoa</taxon>
        <taxon>Ecdysozoa</taxon>
        <taxon>Nematoda</taxon>
        <taxon>Chromadorea</taxon>
        <taxon>Rhabditida</taxon>
        <taxon>Rhabditina</taxon>
        <taxon>Rhabditomorpha</taxon>
        <taxon>Rhabditoidea</taxon>
        <taxon>Rhabditidae</taxon>
        <taxon>Mesorhabditinae</taxon>
        <taxon>Mesorhabditis</taxon>
    </lineage>
</organism>
<dbReference type="WBParaSite" id="MBELARI_LOCUS9056">
    <property type="protein sequence ID" value="MBELARI_LOCUS9056"/>
    <property type="gene ID" value="MBELARI_LOCUS9056"/>
</dbReference>
<dbReference type="Gene3D" id="1.20.1070.10">
    <property type="entry name" value="Rhodopsin 7-helix transmembrane proteins"/>
    <property type="match status" value="1"/>
</dbReference>
<evidence type="ECO:0000256" key="5">
    <source>
        <dbReference type="SAM" id="MobiDB-lite"/>
    </source>
</evidence>
<proteinExistence type="predicted"/>
<feature type="transmembrane region" description="Helical" evidence="6">
    <location>
        <begin position="268"/>
        <end position="285"/>
    </location>
</feature>
<evidence type="ECO:0000256" key="6">
    <source>
        <dbReference type="SAM" id="Phobius"/>
    </source>
</evidence>
<feature type="transmembrane region" description="Helical" evidence="6">
    <location>
        <begin position="73"/>
        <end position="94"/>
    </location>
</feature>
<dbReference type="PANTHER" id="PTHR24224">
    <property type="entry name" value="CARDIOACCELERATORY PEPTIDE RECEPTOR-RELATED"/>
    <property type="match status" value="1"/>
</dbReference>
<dbReference type="GO" id="GO:0016020">
    <property type="term" value="C:membrane"/>
    <property type="evidence" value="ECO:0007669"/>
    <property type="project" value="UniProtKB-SubCell"/>
</dbReference>
<feature type="compositionally biased region" description="Pro residues" evidence="5">
    <location>
        <begin position="372"/>
        <end position="382"/>
    </location>
</feature>
<protein>
    <recommendedName>
        <fullName evidence="7">G-protein coupled receptors family 1 profile domain-containing protein</fullName>
    </recommendedName>
</protein>
<feature type="transmembrane region" description="Helical" evidence="6">
    <location>
        <begin position="114"/>
        <end position="136"/>
    </location>
</feature>
<evidence type="ECO:0000256" key="2">
    <source>
        <dbReference type="ARBA" id="ARBA00022692"/>
    </source>
</evidence>
<dbReference type="PRINTS" id="PR00237">
    <property type="entry name" value="GPCRRHODOPSN"/>
</dbReference>
<evidence type="ECO:0000256" key="3">
    <source>
        <dbReference type="ARBA" id="ARBA00022989"/>
    </source>
</evidence>
<reference evidence="9" key="1">
    <citation type="submission" date="2024-02" db="UniProtKB">
        <authorList>
            <consortium name="WormBaseParasite"/>
        </authorList>
    </citation>
    <scope>IDENTIFICATION</scope>
</reference>